<feature type="transmembrane region" description="Helical" evidence="7">
    <location>
        <begin position="75"/>
        <end position="103"/>
    </location>
</feature>
<dbReference type="Pfam" id="PF03916">
    <property type="entry name" value="NrfD"/>
    <property type="match status" value="1"/>
</dbReference>
<reference evidence="8 9" key="1">
    <citation type="submission" date="2010-10" db="EMBL/GenBank/DDBJ databases">
        <authorList>
            <consortium name="The Broad Institute Genome Sequencing Platform"/>
            <person name="Ward D."/>
            <person name="Earl A."/>
            <person name="Feldgarden M."/>
            <person name="Young S.K."/>
            <person name="Gargeya S."/>
            <person name="Zeng Q."/>
            <person name="Alvarado L."/>
            <person name="Berlin A."/>
            <person name="Bochicchio J."/>
            <person name="Chapman S.B."/>
            <person name="Chen Z."/>
            <person name="Freedman E."/>
            <person name="Gellesch M."/>
            <person name="Goldberg J."/>
            <person name="Griggs A."/>
            <person name="Gujja S."/>
            <person name="Heilman E."/>
            <person name="Heiman D."/>
            <person name="Howarth C."/>
            <person name="Mehta T."/>
            <person name="Neiman D."/>
            <person name="Pearson M."/>
            <person name="Roberts A."/>
            <person name="Saif S."/>
            <person name="Shea T."/>
            <person name="Shenoy N."/>
            <person name="Sisk P."/>
            <person name="Stolte C."/>
            <person name="Sykes S."/>
            <person name="White J."/>
            <person name="Yandava C."/>
            <person name="Allen-Vercoe E."/>
            <person name="Sibley C."/>
            <person name="Ambrose C.E."/>
            <person name="Strauss J."/>
            <person name="Daigneault M."/>
            <person name="Haas B."/>
            <person name="Nusbaum C."/>
            <person name="Birren B."/>
        </authorList>
    </citation>
    <scope>NUCLEOTIDE SEQUENCE [LARGE SCALE GENOMIC DNA]</scope>
    <source>
        <strain evidence="8 9">3_1_6</strain>
    </source>
</reference>
<dbReference type="GO" id="GO:0009061">
    <property type="term" value="P:anaerobic respiration"/>
    <property type="evidence" value="ECO:0007669"/>
    <property type="project" value="TreeGrafter"/>
</dbReference>
<proteinExistence type="inferred from homology"/>
<dbReference type="eggNOG" id="COG5557">
    <property type="taxonomic scope" value="Bacteria"/>
</dbReference>
<feature type="transmembrane region" description="Helical" evidence="7">
    <location>
        <begin position="285"/>
        <end position="306"/>
    </location>
</feature>
<dbReference type="AlphaFoldDB" id="E5Y9L8"/>
<feature type="transmembrane region" description="Helical" evidence="7">
    <location>
        <begin position="203"/>
        <end position="221"/>
    </location>
</feature>
<evidence type="ECO:0000256" key="6">
    <source>
        <dbReference type="ARBA" id="ARBA00023136"/>
    </source>
</evidence>
<evidence type="ECO:0000256" key="2">
    <source>
        <dbReference type="ARBA" id="ARBA00008929"/>
    </source>
</evidence>
<dbReference type="GO" id="GO:0005886">
    <property type="term" value="C:plasma membrane"/>
    <property type="evidence" value="ECO:0007669"/>
    <property type="project" value="UniProtKB-SubCell"/>
</dbReference>
<evidence type="ECO:0000256" key="4">
    <source>
        <dbReference type="ARBA" id="ARBA00022692"/>
    </source>
</evidence>
<dbReference type="EMBL" id="ADCP02000001">
    <property type="protein sequence ID" value="EFV43273.1"/>
    <property type="molecule type" value="Genomic_DNA"/>
</dbReference>
<keyword evidence="4 7" id="KW-0812">Transmembrane</keyword>
<evidence type="ECO:0000313" key="8">
    <source>
        <dbReference type="EMBL" id="EFV43273.1"/>
    </source>
</evidence>
<reference evidence="8 9" key="2">
    <citation type="submission" date="2013-04" db="EMBL/GenBank/DDBJ databases">
        <title>The Genome Sequence of Bilophila wadsworthia 3_1_6.</title>
        <authorList>
            <consortium name="The Broad Institute Genomics Platform"/>
            <person name="Earl A."/>
            <person name="Ward D."/>
            <person name="Feldgarden M."/>
            <person name="Gevers D."/>
            <person name="Sibley C."/>
            <person name="Strauss J."/>
            <person name="Allen-Vercoe E."/>
            <person name="Walker B."/>
            <person name="Young S."/>
            <person name="Zeng Q."/>
            <person name="Gargeya S."/>
            <person name="Fitzgerald M."/>
            <person name="Haas B."/>
            <person name="Abouelleil A."/>
            <person name="Allen A.W."/>
            <person name="Alvarado L."/>
            <person name="Arachchi H.M."/>
            <person name="Berlin A.M."/>
            <person name="Chapman S.B."/>
            <person name="Gainer-Dewar J."/>
            <person name="Goldberg J."/>
            <person name="Griggs A."/>
            <person name="Gujja S."/>
            <person name="Hansen M."/>
            <person name="Howarth C."/>
            <person name="Imamovic A."/>
            <person name="Ireland A."/>
            <person name="Larimer J."/>
            <person name="McCowan C."/>
            <person name="Murphy C."/>
            <person name="Pearson M."/>
            <person name="Poon T.W."/>
            <person name="Priest M."/>
            <person name="Roberts A."/>
            <person name="Saif S."/>
            <person name="Shea T."/>
            <person name="Sisk P."/>
            <person name="Sykes S."/>
            <person name="Wortman J."/>
            <person name="Nusbaum C."/>
            <person name="Birren B."/>
        </authorList>
    </citation>
    <scope>NUCLEOTIDE SEQUENCE [LARGE SCALE GENOMIC DNA]</scope>
    <source>
        <strain evidence="8 9">3_1_6</strain>
    </source>
</reference>
<name>E5Y9L8_BILW3</name>
<feature type="transmembrane region" description="Helical" evidence="7">
    <location>
        <begin position="326"/>
        <end position="345"/>
    </location>
</feature>
<evidence type="ECO:0000256" key="7">
    <source>
        <dbReference type="SAM" id="Phobius"/>
    </source>
</evidence>
<comment type="caution">
    <text evidence="8">The sequence shown here is derived from an EMBL/GenBank/DDBJ whole genome shotgun (WGS) entry which is preliminary data.</text>
</comment>
<dbReference type="InterPro" id="IPR005614">
    <property type="entry name" value="NrfD-like"/>
</dbReference>
<dbReference type="STRING" id="563192.HMPREF0179_02796"/>
<keyword evidence="6 7" id="KW-0472">Membrane</keyword>
<feature type="transmembrane region" description="Helical" evidence="7">
    <location>
        <begin position="42"/>
        <end position="63"/>
    </location>
</feature>
<evidence type="ECO:0000313" key="9">
    <source>
        <dbReference type="Proteomes" id="UP000006034"/>
    </source>
</evidence>
<keyword evidence="3" id="KW-1003">Cell membrane</keyword>
<gene>
    <name evidence="8" type="ORF">HMPREF0179_02796</name>
</gene>
<dbReference type="NCBIfam" id="NF045714">
    <property type="entry name" value="sulf_resp_HmcC"/>
    <property type="match status" value="1"/>
</dbReference>
<feature type="transmembrane region" description="Helical" evidence="7">
    <location>
        <begin position="357"/>
        <end position="380"/>
    </location>
</feature>
<comment type="subcellular location">
    <subcellularLocation>
        <location evidence="1">Cell membrane</location>
        <topology evidence="1">Multi-pass membrane protein</topology>
    </subcellularLocation>
</comment>
<comment type="similarity">
    <text evidence="2">Belongs to the NrfD family.</text>
</comment>
<feature type="transmembrane region" description="Helical" evidence="7">
    <location>
        <begin position="152"/>
        <end position="182"/>
    </location>
</feature>
<dbReference type="Proteomes" id="UP000006034">
    <property type="component" value="Unassembled WGS sequence"/>
</dbReference>
<keyword evidence="9" id="KW-1185">Reference proteome</keyword>
<evidence type="ECO:0000256" key="3">
    <source>
        <dbReference type="ARBA" id="ARBA00022475"/>
    </source>
</evidence>
<feature type="transmembrane region" description="Helical" evidence="7">
    <location>
        <begin position="241"/>
        <end position="264"/>
    </location>
</feature>
<dbReference type="PANTHER" id="PTHR30074:SF4">
    <property type="entry name" value="NI_FE-HYDROGENASE 2 B-TYPE CYTOCHROME SUBUNIT-RELATED"/>
    <property type="match status" value="1"/>
</dbReference>
<evidence type="ECO:0000256" key="5">
    <source>
        <dbReference type="ARBA" id="ARBA00022989"/>
    </source>
</evidence>
<dbReference type="HOGENOM" id="CLU_049007_0_0_7"/>
<dbReference type="InterPro" id="IPR051817">
    <property type="entry name" value="FDH_cytochrome_b556_subunit"/>
</dbReference>
<sequence>MKLWKNLSNRLDAVADVMAAKPCMQGCVGKTLLSIPRTPGNLITAVILAIGLLITIGRFGFGLGAVTNLDDNNPWGIWIAFDLLCGVALAAGGYVTSSACYLFGMKRYHSAVRPAILTAFLGYAFVVVALLYDVGQPWRLPYPLLVSQGTTSLLFEVGLCVGIYLTVLFIEWSPVGLEWLLGMKDAPCWLVRLRPRMHTIRKAVLCFTIPLTILGVVLSTMHQSSLGALFLIAPSKMHPLWYSPFMPVFFFISSMVAGLSMVIFEGTLSHKALHNKMDETHLREADGVVFGFGRAASFVLIGYFIIKVLDTTMDNDWHYLASGYGAWFAVEMVGFVLLPAFLYALGVREKNITLIRVASVFGVLGIVVNRFNVCLVAFNWQLDSADRYFPSISEVFLSIFIVTLIVTAYRFVCSKMPVLYEHPDFKDAH</sequence>
<dbReference type="InterPro" id="IPR054900">
    <property type="entry name" value="sulf_resp_HmcC"/>
</dbReference>
<evidence type="ECO:0000256" key="1">
    <source>
        <dbReference type="ARBA" id="ARBA00004651"/>
    </source>
</evidence>
<keyword evidence="5 7" id="KW-1133">Transmembrane helix</keyword>
<feature type="transmembrane region" description="Helical" evidence="7">
    <location>
        <begin position="392"/>
        <end position="412"/>
    </location>
</feature>
<organism evidence="8 9">
    <name type="scientific">Bilophila wadsworthia (strain 3_1_6)</name>
    <dbReference type="NCBI Taxonomy" id="563192"/>
    <lineage>
        <taxon>Bacteria</taxon>
        <taxon>Pseudomonadati</taxon>
        <taxon>Thermodesulfobacteriota</taxon>
        <taxon>Desulfovibrionia</taxon>
        <taxon>Desulfovibrionales</taxon>
        <taxon>Desulfovibrionaceae</taxon>
        <taxon>Bilophila</taxon>
    </lineage>
</organism>
<dbReference type="PANTHER" id="PTHR30074">
    <property type="entry name" value="FORMATE DEHYDROGENASE, NITRATE-INDUCIBLE, CYTOCHROME B556 FDN SUBUNIT"/>
    <property type="match status" value="1"/>
</dbReference>
<accession>E5Y9L8</accession>
<protein>
    <submittedName>
        <fullName evidence="8">Uncharacterized protein</fullName>
    </submittedName>
</protein>
<feature type="transmembrane region" description="Helical" evidence="7">
    <location>
        <begin position="115"/>
        <end position="132"/>
    </location>
</feature>